<proteinExistence type="inferred from homology"/>
<dbReference type="Pfam" id="PF05368">
    <property type="entry name" value="NmrA"/>
    <property type="match status" value="1"/>
</dbReference>
<evidence type="ECO:0000313" key="4">
    <source>
        <dbReference type="EMBL" id="KAF7721996.1"/>
    </source>
</evidence>
<dbReference type="EMBL" id="JABAYA010000220">
    <property type="protein sequence ID" value="KAF7721996.1"/>
    <property type="molecule type" value="Genomic_DNA"/>
</dbReference>
<accession>A0A8H7BHI9</accession>
<evidence type="ECO:0000259" key="3">
    <source>
        <dbReference type="Pfam" id="PF05368"/>
    </source>
</evidence>
<dbReference type="SUPFAM" id="SSF51735">
    <property type="entry name" value="NAD(P)-binding Rossmann-fold domains"/>
    <property type="match status" value="1"/>
</dbReference>
<evidence type="ECO:0000256" key="2">
    <source>
        <dbReference type="ARBA" id="ARBA00022857"/>
    </source>
</evidence>
<keyword evidence="2" id="KW-0521">NADP</keyword>
<comment type="similarity">
    <text evidence="1">Belongs to the NmrA-type oxidoreductase family.</text>
</comment>
<dbReference type="PANTHER" id="PTHR42748:SF22">
    <property type="entry name" value="NMRA-LIKE DOMAIN-CONTAINING PROTEIN"/>
    <property type="match status" value="1"/>
</dbReference>
<dbReference type="GO" id="GO:0005634">
    <property type="term" value="C:nucleus"/>
    <property type="evidence" value="ECO:0007669"/>
    <property type="project" value="TreeGrafter"/>
</dbReference>
<comment type="caution">
    <text evidence="4">The sequence shown here is derived from an EMBL/GenBank/DDBJ whole genome shotgun (WGS) entry which is preliminary data.</text>
</comment>
<sequence>MAFSSPSSSGKGPIFVSGADGDKGLAIVQQLVQLPEKHSHLTRYPVSAGLADPNTARAKLLQAIGAKLVAFDIFNHPEAAVDALQGVAKLCLLIDPLSERMKRSNAFHYGKAFIDAAKQANVEHIIFLTPFSPLDPVPAALLDPTSYRSQFMKIESYLWSQFDNNRITILRYPGLLHQHLLVFRKYIAEHNAFPLPDKHHEITVESSNMLDIARATAFIAHSPTIRHSRNAYKITGPQLLTLQEVSERVLRGLQRDIAINLIDDIDTLKKILCDCVGNEDHVVFMLEMWGLQQQKVSGRRFEVTRDLEALTGQSGKTLNEYFEEDGVREAFATFPSVA</sequence>
<dbReference type="InterPro" id="IPR051164">
    <property type="entry name" value="NmrA-like_oxidored"/>
</dbReference>
<gene>
    <name evidence="4" type="ORF">EC973_003878</name>
</gene>
<protein>
    <recommendedName>
        <fullName evidence="3">NmrA-like domain-containing protein</fullName>
    </recommendedName>
</protein>
<evidence type="ECO:0000313" key="5">
    <source>
        <dbReference type="Proteomes" id="UP000605846"/>
    </source>
</evidence>
<dbReference type="Gene3D" id="3.40.50.720">
    <property type="entry name" value="NAD(P)-binding Rossmann-like Domain"/>
    <property type="match status" value="1"/>
</dbReference>
<name>A0A8H7BHI9_9FUNG</name>
<dbReference type="InterPro" id="IPR036291">
    <property type="entry name" value="NAD(P)-bd_dom_sf"/>
</dbReference>
<reference evidence="4" key="1">
    <citation type="submission" date="2020-01" db="EMBL/GenBank/DDBJ databases">
        <title>Genome Sequencing of Three Apophysomyces-Like Fungal Strains Confirms a Novel Fungal Genus in the Mucoromycota with divergent Burkholderia-like Endosymbiotic Bacteria.</title>
        <authorList>
            <person name="Stajich J.E."/>
            <person name="Macias A.M."/>
            <person name="Carter-House D."/>
            <person name="Lovett B."/>
            <person name="Kasson L.R."/>
            <person name="Berry K."/>
            <person name="Grigoriev I."/>
            <person name="Chang Y."/>
            <person name="Spatafora J."/>
            <person name="Kasson M.T."/>
        </authorList>
    </citation>
    <scope>NUCLEOTIDE SEQUENCE</scope>
    <source>
        <strain evidence="4">NRRL A-21654</strain>
    </source>
</reference>
<dbReference type="Gene3D" id="3.90.25.10">
    <property type="entry name" value="UDP-galactose 4-epimerase, domain 1"/>
    <property type="match status" value="1"/>
</dbReference>
<organism evidence="4 5">
    <name type="scientific">Apophysomyces ossiformis</name>
    <dbReference type="NCBI Taxonomy" id="679940"/>
    <lineage>
        <taxon>Eukaryota</taxon>
        <taxon>Fungi</taxon>
        <taxon>Fungi incertae sedis</taxon>
        <taxon>Mucoromycota</taxon>
        <taxon>Mucoromycotina</taxon>
        <taxon>Mucoromycetes</taxon>
        <taxon>Mucorales</taxon>
        <taxon>Mucorineae</taxon>
        <taxon>Mucoraceae</taxon>
        <taxon>Apophysomyces</taxon>
    </lineage>
</organism>
<feature type="domain" description="NmrA-like" evidence="3">
    <location>
        <begin position="12"/>
        <end position="276"/>
    </location>
</feature>
<dbReference type="InterPro" id="IPR008030">
    <property type="entry name" value="NmrA-like"/>
</dbReference>
<keyword evidence="5" id="KW-1185">Reference proteome</keyword>
<dbReference type="AlphaFoldDB" id="A0A8H7BHI9"/>
<evidence type="ECO:0000256" key="1">
    <source>
        <dbReference type="ARBA" id="ARBA00006328"/>
    </source>
</evidence>
<dbReference type="PANTHER" id="PTHR42748">
    <property type="entry name" value="NITROGEN METABOLITE REPRESSION PROTEIN NMRA FAMILY MEMBER"/>
    <property type="match status" value="1"/>
</dbReference>
<dbReference type="Proteomes" id="UP000605846">
    <property type="component" value="Unassembled WGS sequence"/>
</dbReference>
<dbReference type="OrthoDB" id="9997102at2759"/>